<protein>
    <submittedName>
        <fullName evidence="1">Uncharacterized protein</fullName>
    </submittedName>
</protein>
<dbReference type="OrthoDB" id="5422541at2"/>
<dbReference type="RefSeq" id="WP_098060789.1">
    <property type="nucleotide sequence ID" value="NZ_PDEP01000001.1"/>
</dbReference>
<evidence type="ECO:0000313" key="2">
    <source>
        <dbReference type="Proteomes" id="UP000221024"/>
    </source>
</evidence>
<evidence type="ECO:0000313" key="1">
    <source>
        <dbReference type="EMBL" id="PEN09391.1"/>
    </source>
</evidence>
<keyword evidence="2" id="KW-1185">Reference proteome</keyword>
<dbReference type="Proteomes" id="UP000221024">
    <property type="component" value="Unassembled WGS sequence"/>
</dbReference>
<proteinExistence type="predicted"/>
<dbReference type="AlphaFoldDB" id="A0A2H3NQ48"/>
<name>A0A2H3NQ48_9BACT</name>
<comment type="caution">
    <text evidence="1">The sequence shown here is derived from an EMBL/GenBank/DDBJ whole genome shotgun (WGS) entry which is preliminary data.</text>
</comment>
<sequence length="432" mass="48788">MYTAYIGRRIIDLYNEHRRDGPALSPHDFFDEVVFPVAFDDERYLFWPNNSPFAQPTYSGKRDDPDVRQRALADTYEKVAAIDEPLGHLFMGGMASGVLETTSGQVSTVGASANPDEAYCSWVGAMAGIGLKGGLSMLVDHDDVLLALLDGWFAYRSYLDQTPGLKGNQVETWNGHWICHRFGYDYRENDPLRDLKPRTTKSTGIKTQKWASVLFNLARALPGETPTVYLYSLGQMNTTVGFRQLHLPDVQRLAQLHEKLFGDVEGVSSRSLADMYDTQYSIYAACQQGTIGMRALQPDKLRDYMPGGRKDKMPTPTRSPNKQNRYRIFQTWIVAMLNNEELIDLTESTAQALKAHAESGEDTYTTEKRRAEEVLKAGHRREFLDALTAVLKEDDSHAEHFNKLADTIVKMPASDFPLFATLLRLKYTVFSK</sequence>
<gene>
    <name evidence="1" type="ORF">CRI93_01310</name>
</gene>
<reference evidence="1 2" key="1">
    <citation type="submission" date="2017-10" db="EMBL/GenBank/DDBJ databases">
        <title>Draft genome of Longimonas halophila.</title>
        <authorList>
            <person name="Goh K.M."/>
            <person name="Shamsir M.S."/>
            <person name="Lim S.W."/>
        </authorList>
    </citation>
    <scope>NUCLEOTIDE SEQUENCE [LARGE SCALE GENOMIC DNA]</scope>
    <source>
        <strain evidence="1 2">KCTC 42399</strain>
    </source>
</reference>
<accession>A0A2H3NQ48</accession>
<organism evidence="1 2">
    <name type="scientific">Longimonas halophila</name>
    <dbReference type="NCBI Taxonomy" id="1469170"/>
    <lineage>
        <taxon>Bacteria</taxon>
        <taxon>Pseudomonadati</taxon>
        <taxon>Rhodothermota</taxon>
        <taxon>Rhodothermia</taxon>
        <taxon>Rhodothermales</taxon>
        <taxon>Salisaetaceae</taxon>
        <taxon>Longimonas</taxon>
    </lineage>
</organism>
<dbReference type="EMBL" id="PDEP01000001">
    <property type="protein sequence ID" value="PEN09391.1"/>
    <property type="molecule type" value="Genomic_DNA"/>
</dbReference>